<dbReference type="AlphaFoldDB" id="A0A1B6W0G4"/>
<protein>
    <submittedName>
        <fullName evidence="1">Uncharacterized protein</fullName>
    </submittedName>
</protein>
<comment type="caution">
    <text evidence="1">The sequence shown here is derived from an EMBL/GenBank/DDBJ whole genome shotgun (WGS) entry which is preliminary data.</text>
</comment>
<reference evidence="2" key="1">
    <citation type="submission" date="2016-05" db="EMBL/GenBank/DDBJ databases">
        <title>Draft genome of Corynebacterium afermentans subsp. afermentans LCDC 88199T.</title>
        <authorList>
            <person name="Bernier A.-M."/>
            <person name="Bernard K."/>
        </authorList>
    </citation>
    <scope>NUCLEOTIDE SEQUENCE [LARGE SCALE GENOMIC DNA]</scope>
    <source>
        <strain evidence="2">NML130454</strain>
    </source>
</reference>
<dbReference type="EMBL" id="LXSQ01000007">
    <property type="protein sequence ID" value="OAM44070.1"/>
    <property type="molecule type" value="Genomic_DNA"/>
</dbReference>
<accession>A0A1B6W0G4</accession>
<sequence length="223" mass="26291">MNINKDIFLAKDGHPSLKQFYFIGAPFEKALEFYLKRRIDLSDFYQNLRPKLSYLNEEYSLSQKLDLLSPLEITGSSKYLLLETKSNWSLLIGNNKEGTDFSCVEYEAMLWKVKALTIYLKPYFKKDEFGIVSFCLYDGSKPISRHECEARIIQLYKETSRIEFSEYGTPLPFEQTEKYNERLKKNRLTVEMVEEYCKHLGIALFDLDFYQSKAALIEILRNK</sequence>
<name>A0A1B6W0G4_9NEIS</name>
<evidence type="ECO:0000313" key="2">
    <source>
        <dbReference type="Proteomes" id="UP000077726"/>
    </source>
</evidence>
<proteinExistence type="predicted"/>
<gene>
    <name evidence="1" type="ORF">A7Q00_02275</name>
</gene>
<organism evidence="1 2">
    <name type="scientific">Eikenella halliae</name>
    <dbReference type="NCBI Taxonomy" id="1795832"/>
    <lineage>
        <taxon>Bacteria</taxon>
        <taxon>Pseudomonadati</taxon>
        <taxon>Pseudomonadota</taxon>
        <taxon>Betaproteobacteria</taxon>
        <taxon>Neisseriales</taxon>
        <taxon>Neisseriaceae</taxon>
        <taxon>Eikenella</taxon>
    </lineage>
</organism>
<dbReference type="GeneID" id="60770545"/>
<keyword evidence="2" id="KW-1185">Reference proteome</keyword>
<dbReference type="Proteomes" id="UP000077726">
    <property type="component" value="Unassembled WGS sequence"/>
</dbReference>
<dbReference type="OrthoDB" id="8610356at2"/>
<dbReference type="RefSeq" id="WP_003822115.1">
    <property type="nucleotide sequence ID" value="NZ_LXSQ01000007.1"/>
</dbReference>
<evidence type="ECO:0000313" key="1">
    <source>
        <dbReference type="EMBL" id="OAM44070.1"/>
    </source>
</evidence>